<dbReference type="InterPro" id="IPR042231">
    <property type="entry name" value="Cho/carn_acyl_trans_2"/>
</dbReference>
<dbReference type="Pfam" id="PF00755">
    <property type="entry name" value="Carn_acyltransf"/>
    <property type="match status" value="1"/>
</dbReference>
<sequence length="554" mass="61440">MPPSPPLSNDKGDLPGLPVPSLDVTVSALSKSQRLVLSEDDYVKSKSAIDKFAEPDGIGHQLQARLLEYSKTTSNWLSDVWIDQQYLSLRIPLAPYTSYFGWHEIKGPLPTPSERAACICVAALKFQQEVENGTLENDLIRDAAADMNQYENMFNACRIPQRPKDRLVRFDAKTHRYIAVVRQGHFFRLNYESDGKRLDKSQFKAAIDSVLELKLDPTAEIGVLTSSDRDTWADARGKLTGSSAEMKKSIEDIESSCFVLCLDAEKPKTSEELAAQIWYGNSGTNRWFDKPVQFVVTDAGSSGYVGEHSAVDGGPGLRLNEFVQAYIHEESKKGESSTDGLEAYRKNVSSIPIAATEEISELVAGARSRFEAIINPEEILSVTFDSYGESAISAGKRSANTCVQLIMNLAAYRMYGELKPNYEPVSLASFADGRWTSCSMVIDPVLKFCQLADDPKASQAVRRDALDNAAFAHGKNVSIYANGQENVEGHLLALKQMLKDNEEVPEVFKDPMHLKSQAWFLSASYLPSNHEHHFGFWQVIEDGVGVGTMIRSDR</sequence>
<dbReference type="EMBL" id="ML977150">
    <property type="protein sequence ID" value="KAF1988101.1"/>
    <property type="molecule type" value="Genomic_DNA"/>
</dbReference>
<dbReference type="GO" id="GO:0005739">
    <property type="term" value="C:mitochondrion"/>
    <property type="evidence" value="ECO:0007669"/>
    <property type="project" value="TreeGrafter"/>
</dbReference>
<evidence type="ECO:0000313" key="7">
    <source>
        <dbReference type="Proteomes" id="UP000800041"/>
    </source>
</evidence>
<dbReference type="PANTHER" id="PTHR22589:SF103">
    <property type="entry name" value="CARNITINE O-ACETYL-TRANSFERASE, ISOFORM A-RELATED"/>
    <property type="match status" value="1"/>
</dbReference>
<gene>
    <name evidence="6" type="ORF">K402DRAFT_329665</name>
</gene>
<feature type="domain" description="Choline/carnitine acyltransferase" evidence="5">
    <location>
        <begin position="17"/>
        <end position="553"/>
    </location>
</feature>
<dbReference type="SUPFAM" id="SSF52777">
    <property type="entry name" value="CoA-dependent acyltransferases"/>
    <property type="match status" value="2"/>
</dbReference>
<comment type="similarity">
    <text evidence="1">Belongs to the carnitine/choline acetyltransferase family.</text>
</comment>
<protein>
    <submittedName>
        <fullName evidence="6">CoA-dependent acyltransferase</fullName>
    </submittedName>
</protein>
<organism evidence="6 7">
    <name type="scientific">Aulographum hederae CBS 113979</name>
    <dbReference type="NCBI Taxonomy" id="1176131"/>
    <lineage>
        <taxon>Eukaryota</taxon>
        <taxon>Fungi</taxon>
        <taxon>Dikarya</taxon>
        <taxon>Ascomycota</taxon>
        <taxon>Pezizomycotina</taxon>
        <taxon>Dothideomycetes</taxon>
        <taxon>Pleosporomycetidae</taxon>
        <taxon>Aulographales</taxon>
        <taxon>Aulographaceae</taxon>
    </lineage>
</organism>
<evidence type="ECO:0000259" key="5">
    <source>
        <dbReference type="Pfam" id="PF00755"/>
    </source>
</evidence>
<dbReference type="GO" id="GO:0005777">
    <property type="term" value="C:peroxisome"/>
    <property type="evidence" value="ECO:0007669"/>
    <property type="project" value="TreeGrafter"/>
</dbReference>
<keyword evidence="2 6" id="KW-0808">Transferase</keyword>
<name>A0A6G1H4F7_9PEZI</name>
<dbReference type="PANTHER" id="PTHR22589">
    <property type="entry name" value="CARNITINE O-ACYLTRANSFERASE"/>
    <property type="match status" value="1"/>
</dbReference>
<evidence type="ECO:0000256" key="1">
    <source>
        <dbReference type="ARBA" id="ARBA00005232"/>
    </source>
</evidence>
<evidence type="ECO:0000256" key="4">
    <source>
        <dbReference type="PIRSR" id="PIRSR600542-1"/>
    </source>
</evidence>
<dbReference type="OrthoDB" id="240216at2759"/>
<dbReference type="GO" id="GO:0009437">
    <property type="term" value="P:carnitine metabolic process"/>
    <property type="evidence" value="ECO:0007669"/>
    <property type="project" value="TreeGrafter"/>
</dbReference>
<dbReference type="Gene3D" id="3.30.559.70">
    <property type="entry name" value="Choline/Carnitine o-acyltransferase, domain 2"/>
    <property type="match status" value="1"/>
</dbReference>
<feature type="active site" description="Proton acceptor" evidence="4">
    <location>
        <position position="308"/>
    </location>
</feature>
<dbReference type="AlphaFoldDB" id="A0A6G1H4F7"/>
<evidence type="ECO:0000313" key="6">
    <source>
        <dbReference type="EMBL" id="KAF1988101.1"/>
    </source>
</evidence>
<evidence type="ECO:0000256" key="3">
    <source>
        <dbReference type="ARBA" id="ARBA00023315"/>
    </source>
</evidence>
<dbReference type="InterPro" id="IPR039551">
    <property type="entry name" value="Cho/carn_acyl_trans"/>
</dbReference>
<reference evidence="6" key="1">
    <citation type="journal article" date="2020" name="Stud. Mycol.">
        <title>101 Dothideomycetes genomes: a test case for predicting lifestyles and emergence of pathogens.</title>
        <authorList>
            <person name="Haridas S."/>
            <person name="Albert R."/>
            <person name="Binder M."/>
            <person name="Bloem J."/>
            <person name="Labutti K."/>
            <person name="Salamov A."/>
            <person name="Andreopoulos B."/>
            <person name="Baker S."/>
            <person name="Barry K."/>
            <person name="Bills G."/>
            <person name="Bluhm B."/>
            <person name="Cannon C."/>
            <person name="Castanera R."/>
            <person name="Culley D."/>
            <person name="Daum C."/>
            <person name="Ezra D."/>
            <person name="Gonzalez J."/>
            <person name="Henrissat B."/>
            <person name="Kuo A."/>
            <person name="Liang C."/>
            <person name="Lipzen A."/>
            <person name="Lutzoni F."/>
            <person name="Magnuson J."/>
            <person name="Mondo S."/>
            <person name="Nolan M."/>
            <person name="Ohm R."/>
            <person name="Pangilinan J."/>
            <person name="Park H.-J."/>
            <person name="Ramirez L."/>
            <person name="Alfaro M."/>
            <person name="Sun H."/>
            <person name="Tritt A."/>
            <person name="Yoshinaga Y."/>
            <person name="Zwiers L.-H."/>
            <person name="Turgeon B."/>
            <person name="Goodwin S."/>
            <person name="Spatafora J."/>
            <person name="Crous P."/>
            <person name="Grigoriev I."/>
        </authorList>
    </citation>
    <scope>NUCLEOTIDE SEQUENCE</scope>
    <source>
        <strain evidence="6">CBS 113979</strain>
    </source>
</reference>
<dbReference type="Proteomes" id="UP000800041">
    <property type="component" value="Unassembled WGS sequence"/>
</dbReference>
<dbReference type="InterPro" id="IPR000542">
    <property type="entry name" value="Carn_acyl_trans"/>
</dbReference>
<proteinExistence type="inferred from homology"/>
<evidence type="ECO:0000256" key="2">
    <source>
        <dbReference type="ARBA" id="ARBA00022679"/>
    </source>
</evidence>
<dbReference type="InterPro" id="IPR023213">
    <property type="entry name" value="CAT-like_dom_sf"/>
</dbReference>
<accession>A0A6G1H4F7</accession>
<dbReference type="Gene3D" id="3.30.559.10">
    <property type="entry name" value="Chloramphenicol acetyltransferase-like domain"/>
    <property type="match status" value="1"/>
</dbReference>
<keyword evidence="3 6" id="KW-0012">Acyltransferase</keyword>
<keyword evidence="7" id="KW-1185">Reference proteome</keyword>
<dbReference type="GO" id="GO:0004092">
    <property type="term" value="F:carnitine O-acetyltransferase activity"/>
    <property type="evidence" value="ECO:0007669"/>
    <property type="project" value="TreeGrafter"/>
</dbReference>